<evidence type="ECO:0000313" key="4">
    <source>
        <dbReference type="Proteomes" id="UP000182334"/>
    </source>
</evidence>
<accession>A0A1L0B8J9</accession>
<evidence type="ECO:0000256" key="1">
    <source>
        <dbReference type="SAM" id="MobiDB-lite"/>
    </source>
</evidence>
<dbReference type="STRING" id="45354.A0A1L0B8J9"/>
<reference evidence="3 4" key="1">
    <citation type="submission" date="2016-10" db="EMBL/GenBank/DDBJ databases">
        <authorList>
            <person name="de Groot N.N."/>
        </authorList>
    </citation>
    <scope>NUCLEOTIDE SEQUENCE [LARGE SCALE GENOMIC DNA]</scope>
    <source>
        <strain evidence="3 4">CBS 141442</strain>
    </source>
</reference>
<keyword evidence="2" id="KW-1133">Transmembrane helix</keyword>
<feature type="transmembrane region" description="Helical" evidence="2">
    <location>
        <begin position="176"/>
        <end position="197"/>
    </location>
</feature>
<gene>
    <name evidence="3" type="ORF">SAMEA4029010_CIC11G00000002015</name>
</gene>
<dbReference type="EMBL" id="LT635756">
    <property type="protein sequence ID" value="SGZ46459.1"/>
    <property type="molecule type" value="Genomic_DNA"/>
</dbReference>
<keyword evidence="2" id="KW-0812">Transmembrane</keyword>
<protein>
    <submittedName>
        <fullName evidence="3">CIC11C00000002015</fullName>
    </submittedName>
</protein>
<name>A0A1L0B8J9_9ASCO</name>
<sequence length="243" mass="26775">MVKLAICVLSYFTAVVYGVGFTGKFVGIPEDAVATQNSHSDSPIINGVNYQSRIDVTLTPIVTSGISDPKSLAVKRSFDFEVPDLHNGEYQLTLNSYDFQLQNSRYKVVVDEENISVYEDSLGSKALNQSSLQKVGPKRPLLVDVVGYKEYYESPQGKITEMVMNSPLGFIFKNSLYTALFVASMVIMVAPYVLTLISPELAEQVNEMQNVAPVEKQQIVQPPAQEVPKASSGRAKGVKQRKI</sequence>
<organism evidence="3 4">
    <name type="scientific">Sungouiella intermedia</name>
    <dbReference type="NCBI Taxonomy" id="45354"/>
    <lineage>
        <taxon>Eukaryota</taxon>
        <taxon>Fungi</taxon>
        <taxon>Dikarya</taxon>
        <taxon>Ascomycota</taxon>
        <taxon>Saccharomycotina</taxon>
        <taxon>Pichiomycetes</taxon>
        <taxon>Metschnikowiaceae</taxon>
        <taxon>Sungouiella</taxon>
    </lineage>
</organism>
<evidence type="ECO:0000313" key="3">
    <source>
        <dbReference type="EMBL" id="SGZ46459.1"/>
    </source>
</evidence>
<dbReference type="OrthoDB" id="4085072at2759"/>
<evidence type="ECO:0000256" key="2">
    <source>
        <dbReference type="SAM" id="Phobius"/>
    </source>
</evidence>
<keyword evidence="2" id="KW-0472">Membrane</keyword>
<feature type="region of interest" description="Disordered" evidence="1">
    <location>
        <begin position="222"/>
        <end position="243"/>
    </location>
</feature>
<dbReference type="Proteomes" id="UP000182334">
    <property type="component" value="Chromosome I"/>
</dbReference>
<keyword evidence="4" id="KW-1185">Reference proteome</keyword>
<proteinExistence type="predicted"/>
<dbReference type="AlphaFoldDB" id="A0A1L0B8J9"/>